<protein>
    <submittedName>
        <fullName evidence="2">Uncharacterized protein</fullName>
    </submittedName>
</protein>
<evidence type="ECO:0000313" key="2">
    <source>
        <dbReference type="EMBL" id="MBO2007609.1"/>
    </source>
</evidence>
<feature type="transmembrane region" description="Helical" evidence="1">
    <location>
        <begin position="56"/>
        <end position="75"/>
    </location>
</feature>
<keyword evidence="1" id="KW-1133">Transmembrane helix</keyword>
<feature type="transmembrane region" description="Helical" evidence="1">
    <location>
        <begin position="15"/>
        <end position="36"/>
    </location>
</feature>
<keyword evidence="3" id="KW-1185">Reference proteome</keyword>
<dbReference type="RefSeq" id="WP_208173147.1">
    <property type="nucleotide sequence ID" value="NZ_JAGETZ010000001.1"/>
</dbReference>
<feature type="transmembrane region" description="Helical" evidence="1">
    <location>
        <begin position="137"/>
        <end position="161"/>
    </location>
</feature>
<dbReference type="EMBL" id="JAGETZ010000001">
    <property type="protein sequence ID" value="MBO2007609.1"/>
    <property type="molecule type" value="Genomic_DNA"/>
</dbReference>
<accession>A0ABS3Q8M8</accession>
<evidence type="ECO:0000256" key="1">
    <source>
        <dbReference type="SAM" id="Phobius"/>
    </source>
</evidence>
<dbReference type="Proteomes" id="UP000664369">
    <property type="component" value="Unassembled WGS sequence"/>
</dbReference>
<name>A0ABS3Q8M8_9BACT</name>
<reference evidence="2 3" key="1">
    <citation type="submission" date="2021-03" db="EMBL/GenBank/DDBJ databases">
        <authorList>
            <person name="Kim M.K."/>
        </authorList>
    </citation>
    <scope>NUCLEOTIDE SEQUENCE [LARGE SCALE GENOMIC DNA]</scope>
    <source>
        <strain evidence="2 3">BT442</strain>
    </source>
</reference>
<gene>
    <name evidence="2" type="ORF">J4E00_01005</name>
</gene>
<sequence>MPVINQASEVLKRIIFYWLTAFGCATVGYGLLWALLPGHHVFGAPYGMYLYQDAHPLAYIALCCGCFGPLAAGATDTFGRRGRWGQVGIVGLVALATVVVSAPLGGMLWEWHDMQAGYFPSNWGRILLLNGFGDGLALGWLIVLLSVPYNVLGLLVCYGLLRAGARRFPTRRS</sequence>
<comment type="caution">
    <text evidence="2">The sequence shown here is derived from an EMBL/GenBank/DDBJ whole genome shotgun (WGS) entry which is preliminary data.</text>
</comment>
<keyword evidence="1" id="KW-0812">Transmembrane</keyword>
<organism evidence="2 3">
    <name type="scientific">Hymenobacter negativus</name>
    <dbReference type="NCBI Taxonomy" id="2795026"/>
    <lineage>
        <taxon>Bacteria</taxon>
        <taxon>Pseudomonadati</taxon>
        <taxon>Bacteroidota</taxon>
        <taxon>Cytophagia</taxon>
        <taxon>Cytophagales</taxon>
        <taxon>Hymenobacteraceae</taxon>
        <taxon>Hymenobacter</taxon>
    </lineage>
</organism>
<evidence type="ECO:0000313" key="3">
    <source>
        <dbReference type="Proteomes" id="UP000664369"/>
    </source>
</evidence>
<proteinExistence type="predicted"/>
<feature type="transmembrane region" description="Helical" evidence="1">
    <location>
        <begin position="87"/>
        <end position="109"/>
    </location>
</feature>
<keyword evidence="1" id="KW-0472">Membrane</keyword>